<dbReference type="EMBL" id="JAEAOA010002119">
    <property type="protein sequence ID" value="KAK3603215.1"/>
    <property type="molecule type" value="Genomic_DNA"/>
</dbReference>
<dbReference type="AlphaFoldDB" id="A0AAE0T3P5"/>
<feature type="region of interest" description="Disordered" evidence="1">
    <location>
        <begin position="1"/>
        <end position="23"/>
    </location>
</feature>
<keyword evidence="3" id="KW-1185">Reference proteome</keyword>
<proteinExistence type="predicted"/>
<comment type="caution">
    <text evidence="2">The sequence shown here is derived from an EMBL/GenBank/DDBJ whole genome shotgun (WGS) entry which is preliminary data.</text>
</comment>
<accession>A0AAE0T3P5</accession>
<evidence type="ECO:0000313" key="2">
    <source>
        <dbReference type="EMBL" id="KAK3603215.1"/>
    </source>
</evidence>
<reference evidence="2" key="3">
    <citation type="submission" date="2023-05" db="EMBL/GenBank/DDBJ databases">
        <authorList>
            <person name="Smith C.H."/>
        </authorList>
    </citation>
    <scope>NUCLEOTIDE SEQUENCE</scope>
    <source>
        <strain evidence="2">CHS0354</strain>
        <tissue evidence="2">Mantle</tissue>
    </source>
</reference>
<evidence type="ECO:0000313" key="3">
    <source>
        <dbReference type="Proteomes" id="UP001195483"/>
    </source>
</evidence>
<reference evidence="2" key="2">
    <citation type="journal article" date="2021" name="Genome Biol. Evol.">
        <title>Developing a high-quality reference genome for a parasitic bivalve with doubly uniparental inheritance (Bivalvia: Unionida).</title>
        <authorList>
            <person name="Smith C.H."/>
        </authorList>
    </citation>
    <scope>NUCLEOTIDE SEQUENCE</scope>
    <source>
        <strain evidence="2">CHS0354</strain>
        <tissue evidence="2">Mantle</tissue>
    </source>
</reference>
<name>A0AAE0T3P5_9BIVA</name>
<sequence>MEELQINGNIAQDSSKQDNSGHASLTKTVDSLDNFVIKFCDTMVGNLDVGSKKITMAILSATSDLTNRNYDMIAGNIASRLAKFGDMMTGMLNLGSNKMTTFNPVAQFDRRKELYLHAEIIAVSLSKLATADANYLKSPEV</sequence>
<reference evidence="2" key="1">
    <citation type="journal article" date="2021" name="Genome Biol. Evol.">
        <title>A High-Quality Reference Genome for a Parasitic Bivalve with Doubly Uniparental Inheritance (Bivalvia: Unionida).</title>
        <authorList>
            <person name="Smith C.H."/>
        </authorList>
    </citation>
    <scope>NUCLEOTIDE SEQUENCE</scope>
    <source>
        <strain evidence="2">CHS0354</strain>
    </source>
</reference>
<evidence type="ECO:0000256" key="1">
    <source>
        <dbReference type="SAM" id="MobiDB-lite"/>
    </source>
</evidence>
<protein>
    <submittedName>
        <fullName evidence="2">Uncharacterized protein</fullName>
    </submittedName>
</protein>
<dbReference type="Proteomes" id="UP001195483">
    <property type="component" value="Unassembled WGS sequence"/>
</dbReference>
<organism evidence="2 3">
    <name type="scientific">Potamilus streckersoni</name>
    <dbReference type="NCBI Taxonomy" id="2493646"/>
    <lineage>
        <taxon>Eukaryota</taxon>
        <taxon>Metazoa</taxon>
        <taxon>Spiralia</taxon>
        <taxon>Lophotrochozoa</taxon>
        <taxon>Mollusca</taxon>
        <taxon>Bivalvia</taxon>
        <taxon>Autobranchia</taxon>
        <taxon>Heteroconchia</taxon>
        <taxon>Palaeoheterodonta</taxon>
        <taxon>Unionida</taxon>
        <taxon>Unionoidea</taxon>
        <taxon>Unionidae</taxon>
        <taxon>Ambleminae</taxon>
        <taxon>Lampsilini</taxon>
        <taxon>Potamilus</taxon>
    </lineage>
</organism>
<gene>
    <name evidence="2" type="ORF">CHS0354_036145</name>
</gene>